<feature type="domain" description="Helicase ATP-binding" evidence="2">
    <location>
        <begin position="31"/>
        <end position="257"/>
    </location>
</feature>
<keyword evidence="3" id="KW-0547">Nucleotide-binding</keyword>
<evidence type="ECO:0000256" key="1">
    <source>
        <dbReference type="SAM" id="Phobius"/>
    </source>
</evidence>
<dbReference type="RefSeq" id="WP_282591009.1">
    <property type="nucleotide sequence ID" value="NZ_JAPAAF010000006.1"/>
</dbReference>
<evidence type="ECO:0000259" key="2">
    <source>
        <dbReference type="SMART" id="SM00487"/>
    </source>
</evidence>
<dbReference type="GO" id="GO:0016787">
    <property type="term" value="F:hydrolase activity"/>
    <property type="evidence" value="ECO:0007669"/>
    <property type="project" value="InterPro"/>
</dbReference>
<dbReference type="Pfam" id="PF04851">
    <property type="entry name" value="ResIII"/>
    <property type="match status" value="1"/>
</dbReference>
<gene>
    <name evidence="3" type="ORF">N2K84_06670</name>
</gene>
<dbReference type="InterPro" id="IPR050742">
    <property type="entry name" value="Helicase_Restrict-Modif_Enz"/>
</dbReference>
<dbReference type="GO" id="GO:0004386">
    <property type="term" value="F:helicase activity"/>
    <property type="evidence" value="ECO:0007669"/>
    <property type="project" value="UniProtKB-KW"/>
</dbReference>
<evidence type="ECO:0000313" key="3">
    <source>
        <dbReference type="EMBL" id="MCW0482406.1"/>
    </source>
</evidence>
<name>A0AA41Y2T0_9BACT</name>
<keyword evidence="1" id="KW-0812">Transmembrane</keyword>
<dbReference type="Gene3D" id="3.40.50.300">
    <property type="entry name" value="P-loop containing nucleotide triphosphate hydrolases"/>
    <property type="match status" value="2"/>
</dbReference>
<dbReference type="InterPro" id="IPR027417">
    <property type="entry name" value="P-loop_NTPase"/>
</dbReference>
<feature type="transmembrane region" description="Helical" evidence="1">
    <location>
        <begin position="62"/>
        <end position="84"/>
    </location>
</feature>
<keyword evidence="1" id="KW-0472">Membrane</keyword>
<keyword evidence="4" id="KW-1185">Reference proteome</keyword>
<dbReference type="InterPro" id="IPR014001">
    <property type="entry name" value="Helicase_ATP-bd"/>
</dbReference>
<accession>A0AA41Y2T0</accession>
<reference evidence="3" key="1">
    <citation type="submission" date="2022-10" db="EMBL/GenBank/DDBJ databases">
        <title>Gaoshiqiia sediminis gen. nov., sp. nov., isolated from coastal sediment.</title>
        <authorList>
            <person name="Yu W.X."/>
            <person name="Mu D.S."/>
            <person name="Du J.Z."/>
            <person name="Liang Y.Q."/>
        </authorList>
    </citation>
    <scope>NUCLEOTIDE SEQUENCE</scope>
    <source>
        <strain evidence="3">A06</strain>
    </source>
</reference>
<protein>
    <submittedName>
        <fullName evidence="3">DEAD/DEAH box helicase family protein</fullName>
    </submittedName>
</protein>
<dbReference type="GO" id="GO:0003677">
    <property type="term" value="F:DNA binding"/>
    <property type="evidence" value="ECO:0007669"/>
    <property type="project" value="InterPro"/>
</dbReference>
<keyword evidence="1" id="KW-1133">Transmembrane helix</keyword>
<dbReference type="EMBL" id="JAPAAF010000006">
    <property type="protein sequence ID" value="MCW0482406.1"/>
    <property type="molecule type" value="Genomic_DNA"/>
</dbReference>
<dbReference type="GO" id="GO:0005524">
    <property type="term" value="F:ATP binding"/>
    <property type="evidence" value="ECO:0007669"/>
    <property type="project" value="InterPro"/>
</dbReference>
<sequence length="864" mass="101206">MAEERLDKKFGILVEEEVFELVLPETIKRNLRYTVRPYQVEAFARLNYYLNQYKHRRKPSQLLFHMATGSGKTLIMAGAIVQLYQMGYRNFIFFVNTDTIIRKTKENFLNPASLKYLFAEKVNINNRPVTIREVANFESVNEDDINIHFSTIQGLHSRLNTPRENSVTFDDFAGKKIVLISDEAHHVNSLTKKKLTGAEEEVERSWENTVTRIFESNTENIMLEFTATLELGHPAVAAKYNSKLLFDYALAKYREDGYSKEVKTMQSDLDPIDRALEAIIISQYKKKIFSRNGLLIKPVVMMKSKTTAESAEMEKIFTEKIHNLQEDDIAKLQSLANNETLQSAFRFFSQSRISHINLIDELKDDFAEDKIISVNSKNDSDEKQIIINTLEAKDNEYRVVFAVDKLNEGWDVLNLFDIVRLYETRDLNTKTGKPGKTTVQEAQLIGRGARYCPFKTFDEQEPDKRKFDADLENEMRVCEELHYHCSHNPRYIQELNTALKEIGIVPEEKREVYLQLKDEFKATKFYQTGFVYLNQKVENVSHINLDYKEPAIRKVHDYKLRTMASAESAIFDEQETTQVDRKTQTYQPILWDAIFLKKAMCRNPFYRFDNLKSIFPSVKSVEDFINKKLAAIEVNVTGLEKDIKNLTPKNKLDICLSVLNSIAEEIHLTFGDYRGTRHFKREPVRKVFRDKKMYFAIGEGSDKETGKPTMRTDIDEKYYIDLKTRDWHAYKENFGSSEEKLLVKFLDSQMEELEKRFSEIYLIRNERFFKIFRFSDGKATEPDYVLFMKDKTSGENLVYQLFIEPKGTHLIPTDDWKEEFFAEIENETIELIRTDKMRIIGMPFYNKTGRERQFKDKLVEVINS</sequence>
<evidence type="ECO:0000313" key="4">
    <source>
        <dbReference type="Proteomes" id="UP001163821"/>
    </source>
</evidence>
<comment type="caution">
    <text evidence="3">The sequence shown here is derived from an EMBL/GenBank/DDBJ whole genome shotgun (WGS) entry which is preliminary data.</text>
</comment>
<dbReference type="AlphaFoldDB" id="A0AA41Y2T0"/>
<keyword evidence="3" id="KW-0067">ATP-binding</keyword>
<dbReference type="PANTHER" id="PTHR47396">
    <property type="entry name" value="TYPE I RESTRICTION ENZYME ECOKI R PROTEIN"/>
    <property type="match status" value="1"/>
</dbReference>
<dbReference type="PANTHER" id="PTHR47396:SF1">
    <property type="entry name" value="ATP-DEPENDENT HELICASE IRC3-RELATED"/>
    <property type="match status" value="1"/>
</dbReference>
<dbReference type="SMART" id="SM00487">
    <property type="entry name" value="DEXDc"/>
    <property type="match status" value="1"/>
</dbReference>
<dbReference type="Proteomes" id="UP001163821">
    <property type="component" value="Unassembled WGS sequence"/>
</dbReference>
<keyword evidence="3" id="KW-0347">Helicase</keyword>
<proteinExistence type="predicted"/>
<dbReference type="InterPro" id="IPR006935">
    <property type="entry name" value="Helicase/UvrB_N"/>
</dbReference>
<dbReference type="SUPFAM" id="SSF52540">
    <property type="entry name" value="P-loop containing nucleoside triphosphate hydrolases"/>
    <property type="match status" value="2"/>
</dbReference>
<organism evidence="3 4">
    <name type="scientific">Gaoshiqia sediminis</name>
    <dbReference type="NCBI Taxonomy" id="2986998"/>
    <lineage>
        <taxon>Bacteria</taxon>
        <taxon>Pseudomonadati</taxon>
        <taxon>Bacteroidota</taxon>
        <taxon>Bacteroidia</taxon>
        <taxon>Marinilabiliales</taxon>
        <taxon>Prolixibacteraceae</taxon>
        <taxon>Gaoshiqia</taxon>
    </lineage>
</organism>
<keyword evidence="3" id="KW-0378">Hydrolase</keyword>
<dbReference type="GO" id="GO:0005829">
    <property type="term" value="C:cytosol"/>
    <property type="evidence" value="ECO:0007669"/>
    <property type="project" value="TreeGrafter"/>
</dbReference>
<dbReference type="CDD" id="cd18785">
    <property type="entry name" value="SF2_C"/>
    <property type="match status" value="1"/>
</dbReference>